<dbReference type="InParanoid" id="A0A3P8WFF5"/>
<dbReference type="OMA" id="MICASRI"/>
<dbReference type="GO" id="GO:0003777">
    <property type="term" value="F:microtubule motor activity"/>
    <property type="evidence" value="ECO:0007669"/>
    <property type="project" value="InterPro"/>
</dbReference>
<feature type="transmembrane region" description="Helical" evidence="6">
    <location>
        <begin position="168"/>
        <end position="187"/>
    </location>
</feature>
<evidence type="ECO:0000256" key="1">
    <source>
        <dbReference type="ARBA" id="ARBA00004245"/>
    </source>
</evidence>
<feature type="binding site" evidence="5">
    <location>
        <begin position="100"/>
        <end position="107"/>
    </location>
    <ligand>
        <name>ATP</name>
        <dbReference type="ChEBI" id="CHEBI:30616"/>
    </ligand>
</feature>
<dbReference type="PRINTS" id="PR00380">
    <property type="entry name" value="KINESINHEAVY"/>
</dbReference>
<dbReference type="GO" id="GO:0005874">
    <property type="term" value="C:microtubule"/>
    <property type="evidence" value="ECO:0007669"/>
    <property type="project" value="TreeGrafter"/>
</dbReference>
<comment type="subcellular location">
    <subcellularLocation>
        <location evidence="1">Cytoplasm</location>
        <location evidence="1">Cytoskeleton</location>
    </subcellularLocation>
</comment>
<dbReference type="InterPro" id="IPR027417">
    <property type="entry name" value="P-loop_NTPase"/>
</dbReference>
<keyword evidence="6" id="KW-0472">Membrane</keyword>
<dbReference type="STRING" id="244447.ENSCSEP00000023325"/>
<keyword evidence="3 5" id="KW-0067">ATP-binding</keyword>
<evidence type="ECO:0000256" key="6">
    <source>
        <dbReference type="SAM" id="Phobius"/>
    </source>
</evidence>
<keyword evidence="5" id="KW-0505">Motor protein</keyword>
<protein>
    <recommendedName>
        <fullName evidence="7">Kinesin motor domain-containing protein</fullName>
    </recommendedName>
</protein>
<reference evidence="8 9" key="1">
    <citation type="journal article" date="2014" name="Nat. Genet.">
        <title>Whole-genome sequence of a flatfish provides insights into ZW sex chromosome evolution and adaptation to a benthic lifestyle.</title>
        <authorList>
            <person name="Chen S."/>
            <person name="Zhang G."/>
            <person name="Shao C."/>
            <person name="Huang Q."/>
            <person name="Liu G."/>
            <person name="Zhang P."/>
            <person name="Song W."/>
            <person name="An N."/>
            <person name="Chalopin D."/>
            <person name="Volff J.N."/>
            <person name="Hong Y."/>
            <person name="Li Q."/>
            <person name="Sha Z."/>
            <person name="Zhou H."/>
            <person name="Xie M."/>
            <person name="Yu Q."/>
            <person name="Liu Y."/>
            <person name="Xiang H."/>
            <person name="Wang N."/>
            <person name="Wu K."/>
            <person name="Yang C."/>
            <person name="Zhou Q."/>
            <person name="Liao X."/>
            <person name="Yang L."/>
            <person name="Hu Q."/>
            <person name="Zhang J."/>
            <person name="Meng L."/>
            <person name="Jin L."/>
            <person name="Tian Y."/>
            <person name="Lian J."/>
            <person name="Yang J."/>
            <person name="Miao G."/>
            <person name="Liu S."/>
            <person name="Liang Z."/>
            <person name="Yan F."/>
            <person name="Li Y."/>
            <person name="Sun B."/>
            <person name="Zhang H."/>
            <person name="Zhang J."/>
            <person name="Zhu Y."/>
            <person name="Du M."/>
            <person name="Zhao Y."/>
            <person name="Schartl M."/>
            <person name="Tang Q."/>
            <person name="Wang J."/>
        </authorList>
    </citation>
    <scope>NUCLEOTIDE SEQUENCE</scope>
</reference>
<organism evidence="8 9">
    <name type="scientific">Cynoglossus semilaevis</name>
    <name type="common">Tongue sole</name>
    <dbReference type="NCBI Taxonomy" id="244447"/>
    <lineage>
        <taxon>Eukaryota</taxon>
        <taxon>Metazoa</taxon>
        <taxon>Chordata</taxon>
        <taxon>Craniata</taxon>
        <taxon>Vertebrata</taxon>
        <taxon>Euteleostomi</taxon>
        <taxon>Actinopterygii</taxon>
        <taxon>Neopterygii</taxon>
        <taxon>Teleostei</taxon>
        <taxon>Neoteleostei</taxon>
        <taxon>Acanthomorphata</taxon>
        <taxon>Carangaria</taxon>
        <taxon>Pleuronectiformes</taxon>
        <taxon>Pleuronectoidei</taxon>
        <taxon>Cynoglossidae</taxon>
        <taxon>Cynoglossinae</taxon>
        <taxon>Cynoglossus</taxon>
    </lineage>
</organism>
<dbReference type="Proteomes" id="UP000265120">
    <property type="component" value="Chromosome Z"/>
</dbReference>
<evidence type="ECO:0000256" key="5">
    <source>
        <dbReference type="PROSITE-ProRule" id="PRU00283"/>
    </source>
</evidence>
<reference evidence="8" key="3">
    <citation type="submission" date="2025-09" db="UniProtKB">
        <authorList>
            <consortium name="Ensembl"/>
        </authorList>
    </citation>
    <scope>IDENTIFICATION</scope>
</reference>
<dbReference type="AlphaFoldDB" id="A0A3P8WFF5"/>
<dbReference type="InterPro" id="IPR036961">
    <property type="entry name" value="Kinesin_motor_dom_sf"/>
</dbReference>
<evidence type="ECO:0000256" key="4">
    <source>
        <dbReference type="ARBA" id="ARBA00023212"/>
    </source>
</evidence>
<evidence type="ECO:0000256" key="3">
    <source>
        <dbReference type="ARBA" id="ARBA00022840"/>
    </source>
</evidence>
<name>A0A3P8WFF5_CYNSE</name>
<keyword evidence="6" id="KW-1133">Transmembrane helix</keyword>
<dbReference type="PROSITE" id="PS50067">
    <property type="entry name" value="KINESIN_MOTOR_2"/>
    <property type="match status" value="1"/>
</dbReference>
<reference evidence="8" key="2">
    <citation type="submission" date="2025-08" db="UniProtKB">
        <authorList>
            <consortium name="Ensembl"/>
        </authorList>
    </citation>
    <scope>IDENTIFICATION</scope>
</reference>
<dbReference type="Pfam" id="PF00225">
    <property type="entry name" value="Kinesin"/>
    <property type="match status" value="1"/>
</dbReference>
<dbReference type="PANTHER" id="PTHR47971">
    <property type="entry name" value="KINESIN-RELATED PROTEIN 6"/>
    <property type="match status" value="1"/>
</dbReference>
<comment type="similarity">
    <text evidence="5">Belongs to the TRAFAC class myosin-kinesin ATPase superfamily. Kinesin family.</text>
</comment>
<dbReference type="GO" id="GO:0008017">
    <property type="term" value="F:microtubule binding"/>
    <property type="evidence" value="ECO:0007669"/>
    <property type="project" value="InterPro"/>
</dbReference>
<evidence type="ECO:0000256" key="2">
    <source>
        <dbReference type="ARBA" id="ARBA00022741"/>
    </source>
</evidence>
<dbReference type="GO" id="GO:0007019">
    <property type="term" value="P:microtubule depolymerization"/>
    <property type="evidence" value="ECO:0007669"/>
    <property type="project" value="TreeGrafter"/>
</dbReference>
<dbReference type="SMART" id="SM00129">
    <property type="entry name" value="KISc"/>
    <property type="match status" value="1"/>
</dbReference>
<dbReference type="Ensembl" id="ENSCSET00000023632.1">
    <property type="protein sequence ID" value="ENSCSEP00000023325.1"/>
    <property type="gene ID" value="ENSCSEG00000014881.1"/>
</dbReference>
<keyword evidence="9" id="KW-1185">Reference proteome</keyword>
<evidence type="ECO:0000313" key="9">
    <source>
        <dbReference type="Proteomes" id="UP000265120"/>
    </source>
</evidence>
<keyword evidence="2 5" id="KW-0547">Nucleotide-binding</keyword>
<dbReference type="PANTHER" id="PTHR47971:SF20">
    <property type="entry name" value="KINESIN-LIKE PROTEIN KIF24"/>
    <property type="match status" value="1"/>
</dbReference>
<dbReference type="InterPro" id="IPR001752">
    <property type="entry name" value="Kinesin_motor_dom"/>
</dbReference>
<keyword evidence="4" id="KW-0206">Cytoskeleton</keyword>
<accession>A0A3P8WFF5</accession>
<evidence type="ECO:0000259" key="7">
    <source>
        <dbReference type="PROSITE" id="PS50067"/>
    </source>
</evidence>
<dbReference type="Gene3D" id="3.40.850.10">
    <property type="entry name" value="Kinesin motor domain"/>
    <property type="match status" value="1"/>
</dbReference>
<dbReference type="GO" id="GO:0007018">
    <property type="term" value="P:microtubule-based movement"/>
    <property type="evidence" value="ECO:0007669"/>
    <property type="project" value="InterPro"/>
</dbReference>
<keyword evidence="6" id="KW-0812">Transmembrane</keyword>
<evidence type="ECO:0000313" key="8">
    <source>
        <dbReference type="Ensembl" id="ENSCSEP00000023325.1"/>
    </source>
</evidence>
<dbReference type="InterPro" id="IPR027640">
    <property type="entry name" value="Kinesin-like_fam"/>
</dbReference>
<keyword evidence="4" id="KW-0963">Cytoplasm</keyword>
<proteinExistence type="inferred from homology"/>
<dbReference type="GO" id="GO:0005524">
    <property type="term" value="F:ATP binding"/>
    <property type="evidence" value="ECO:0007669"/>
    <property type="project" value="UniProtKB-UniRule"/>
</dbReference>
<sequence>MKSLCECRRQEGQQRVRKRPLTSAESRRGETDVTFLQFVAILSLFVFLDLKISYSQCLFSFLQHRFYFDQVFGEDSSNEEVYQSAVFPLVQGKATCFAYGQMGAGKTHTMLSSSTKMPGLYALAVRDIFKHQSTSQTLTLVYVSFFEIYCGQLYNLLDRRKRYYIRNLYRRIITCISVFPVCSMWFVDLAGSERASDTK</sequence>
<dbReference type="SUPFAM" id="SSF52540">
    <property type="entry name" value="P-loop containing nucleoside triphosphate hydrolases"/>
    <property type="match status" value="1"/>
</dbReference>
<feature type="domain" description="Kinesin motor" evidence="7">
    <location>
        <begin position="11"/>
        <end position="199"/>
    </location>
</feature>